<feature type="region of interest" description="Disordered" evidence="1">
    <location>
        <begin position="31"/>
        <end position="109"/>
    </location>
</feature>
<evidence type="ECO:0000256" key="2">
    <source>
        <dbReference type="SAM" id="SignalP"/>
    </source>
</evidence>
<protein>
    <submittedName>
        <fullName evidence="3">Uncharacterized protein</fullName>
    </submittedName>
</protein>
<dbReference type="OrthoDB" id="2507326at2759"/>
<reference evidence="3 4" key="1">
    <citation type="submission" date="2017-11" db="EMBL/GenBank/DDBJ databases">
        <title>De novo assembly and phasing of dikaryotic genomes from two isolates of Puccinia coronata f. sp. avenae, the causal agent of oat crown rust.</title>
        <authorList>
            <person name="Miller M.E."/>
            <person name="Zhang Y."/>
            <person name="Omidvar V."/>
            <person name="Sperschneider J."/>
            <person name="Schwessinger B."/>
            <person name="Raley C."/>
            <person name="Palmer J.M."/>
            <person name="Garnica D."/>
            <person name="Upadhyaya N."/>
            <person name="Rathjen J."/>
            <person name="Taylor J.M."/>
            <person name="Park R.F."/>
            <person name="Dodds P.N."/>
            <person name="Hirsch C.D."/>
            <person name="Kianian S.F."/>
            <person name="Figueroa M."/>
        </authorList>
    </citation>
    <scope>NUCLEOTIDE SEQUENCE [LARGE SCALE GENOMIC DNA]</scope>
    <source>
        <strain evidence="3">12NC29</strain>
    </source>
</reference>
<feature type="compositionally biased region" description="Low complexity" evidence="1">
    <location>
        <begin position="37"/>
        <end position="81"/>
    </location>
</feature>
<sequence>MIPLSLKALSIGVALLMLSSTLLGQTTETGRNITIPSSTTTTSGTTNSTNAATTNVTTTATTGNSTQANNNSTSHTNSTTSVKLTPVADATGASGSVPVPASTGGKPNGRYGPDDGYIASGVSKVGVPNMSTLFIMSCTVAVTIYGALP</sequence>
<keyword evidence="2" id="KW-0732">Signal</keyword>
<evidence type="ECO:0000313" key="4">
    <source>
        <dbReference type="Proteomes" id="UP000235388"/>
    </source>
</evidence>
<keyword evidence="4" id="KW-1185">Reference proteome</keyword>
<gene>
    <name evidence="3" type="ORF">PCANC_27054</name>
</gene>
<accession>A0A2N5TJY1</accession>
<feature type="signal peptide" evidence="2">
    <location>
        <begin position="1"/>
        <end position="24"/>
    </location>
</feature>
<feature type="chain" id="PRO_5014665912" evidence="2">
    <location>
        <begin position="25"/>
        <end position="149"/>
    </location>
</feature>
<name>A0A2N5TJY1_9BASI</name>
<evidence type="ECO:0000313" key="3">
    <source>
        <dbReference type="EMBL" id="PLW25822.1"/>
    </source>
</evidence>
<dbReference type="Proteomes" id="UP000235388">
    <property type="component" value="Unassembled WGS sequence"/>
</dbReference>
<proteinExistence type="predicted"/>
<comment type="caution">
    <text evidence="3">The sequence shown here is derived from an EMBL/GenBank/DDBJ whole genome shotgun (WGS) entry which is preliminary data.</text>
</comment>
<organism evidence="3 4">
    <name type="scientific">Puccinia coronata f. sp. avenae</name>
    <dbReference type="NCBI Taxonomy" id="200324"/>
    <lineage>
        <taxon>Eukaryota</taxon>
        <taxon>Fungi</taxon>
        <taxon>Dikarya</taxon>
        <taxon>Basidiomycota</taxon>
        <taxon>Pucciniomycotina</taxon>
        <taxon>Pucciniomycetes</taxon>
        <taxon>Pucciniales</taxon>
        <taxon>Pucciniaceae</taxon>
        <taxon>Puccinia</taxon>
    </lineage>
</organism>
<evidence type="ECO:0000256" key="1">
    <source>
        <dbReference type="SAM" id="MobiDB-lite"/>
    </source>
</evidence>
<dbReference type="AlphaFoldDB" id="A0A2N5TJY1"/>
<dbReference type="EMBL" id="PGCJ01000585">
    <property type="protein sequence ID" value="PLW25822.1"/>
    <property type="molecule type" value="Genomic_DNA"/>
</dbReference>